<organism evidence="1 2">
    <name type="scientific">Novosphingobium mangrovi</name>
    <name type="common">ex Huang et al. 2023</name>
    <dbReference type="NCBI Taxonomy" id="2976432"/>
    <lineage>
        <taxon>Bacteria</taxon>
        <taxon>Pseudomonadati</taxon>
        <taxon>Pseudomonadota</taxon>
        <taxon>Alphaproteobacteria</taxon>
        <taxon>Sphingomonadales</taxon>
        <taxon>Sphingomonadaceae</taxon>
        <taxon>Novosphingobium</taxon>
    </lineage>
</organism>
<evidence type="ECO:0000313" key="2">
    <source>
        <dbReference type="Proteomes" id="UP001165583"/>
    </source>
</evidence>
<dbReference type="InterPro" id="IPR011051">
    <property type="entry name" value="RmlC_Cupin_sf"/>
</dbReference>
<gene>
    <name evidence="1" type="ORF">NZK81_12640</name>
</gene>
<protein>
    <recommendedName>
        <fullName evidence="3">Cupin 2 conserved barrel domain-containing protein</fullName>
    </recommendedName>
</protein>
<evidence type="ECO:0008006" key="3">
    <source>
        <dbReference type="Google" id="ProtNLM"/>
    </source>
</evidence>
<dbReference type="RefSeq" id="WP_260046451.1">
    <property type="nucleotide sequence ID" value="NZ_JANZXA010000008.1"/>
</dbReference>
<keyword evidence="2" id="KW-1185">Reference proteome</keyword>
<dbReference type="EMBL" id="JANZXA010000008">
    <property type="protein sequence ID" value="MCT2400403.1"/>
    <property type="molecule type" value="Genomic_DNA"/>
</dbReference>
<name>A0ABT2I6H7_9SPHN</name>
<evidence type="ECO:0000313" key="1">
    <source>
        <dbReference type="EMBL" id="MCT2400403.1"/>
    </source>
</evidence>
<proteinExistence type="predicted"/>
<sequence>MAKVLVVEPDKAPEVAMPGGLRGQGKVFAAVTADRFPLELHRIEMAPGERCEAGPHGSDTVLYVLAGGIGAGGCSLPAGSSMIVERGARAIFQAGFEGATVLVFAGTRAGRGEGGHVHLLPRARVPACERMSEQSDTGGAIHADSDCPSCEVWLHENHFSGTAPPTPEEAARGVHSHSEDEIIVVLDGAMRLGGKLVGPGTALAIAADTLYSFTPGPEGLSFVNFRAHRPGDIRFVQGPAMSETSLWREILPRPEYLEPLA</sequence>
<dbReference type="SUPFAM" id="SSF51182">
    <property type="entry name" value="RmlC-like cupins"/>
    <property type="match status" value="2"/>
</dbReference>
<comment type="caution">
    <text evidence="1">The sequence shown here is derived from an EMBL/GenBank/DDBJ whole genome shotgun (WGS) entry which is preliminary data.</text>
</comment>
<accession>A0ABT2I6H7</accession>
<dbReference type="Proteomes" id="UP001165583">
    <property type="component" value="Unassembled WGS sequence"/>
</dbReference>
<reference evidence="1" key="1">
    <citation type="submission" date="2022-09" db="EMBL/GenBank/DDBJ databases">
        <title>Novosphingobium sp. Nov., a polycyclic aromatic hydrocarbon-degrading bacterium isolated form mangrove sediments in HongKong.</title>
        <authorList>
            <person name="Hu Z."/>
        </authorList>
    </citation>
    <scope>NUCLEOTIDE SEQUENCE</scope>
    <source>
        <strain evidence="1">HK4-1</strain>
    </source>
</reference>